<evidence type="ECO:0000313" key="2">
    <source>
        <dbReference type="EMBL" id="EAT78035.1"/>
    </source>
</evidence>
<gene>
    <name evidence="2" type="ORF">SNOG_14495</name>
</gene>
<dbReference type="RefSeq" id="XP_001804679.1">
    <property type="nucleotide sequence ID" value="XM_001804627.1"/>
</dbReference>
<proteinExistence type="predicted"/>
<dbReference type="GeneID" id="5981575"/>
<sequence length="78" mass="8367">MVTRSPLDSASLEPIAVLSHSRLAKLDCANKLDGLRRFFGGDNARSSCHHKSGRSSRIRTSSGTLVKPSTFTAAPFHG</sequence>
<protein>
    <submittedName>
        <fullName evidence="2">Uncharacterized protein</fullName>
    </submittedName>
</protein>
<evidence type="ECO:0000313" key="3">
    <source>
        <dbReference type="Proteomes" id="UP000001055"/>
    </source>
</evidence>
<dbReference type="AlphaFoldDB" id="Q0U0X7"/>
<feature type="compositionally biased region" description="Basic residues" evidence="1">
    <location>
        <begin position="47"/>
        <end position="57"/>
    </location>
</feature>
<reference evidence="3" key="1">
    <citation type="journal article" date="2007" name="Plant Cell">
        <title>Dothideomycete-plant interactions illuminated by genome sequencing and EST analysis of the wheat pathogen Stagonospora nodorum.</title>
        <authorList>
            <person name="Hane J.K."/>
            <person name="Lowe R.G."/>
            <person name="Solomon P.S."/>
            <person name="Tan K.C."/>
            <person name="Schoch C.L."/>
            <person name="Spatafora J.W."/>
            <person name="Crous P.W."/>
            <person name="Kodira C."/>
            <person name="Birren B.W."/>
            <person name="Galagan J.E."/>
            <person name="Torriani S.F."/>
            <person name="McDonald B.A."/>
            <person name="Oliver R.P."/>
        </authorList>
    </citation>
    <scope>NUCLEOTIDE SEQUENCE [LARGE SCALE GENOMIC DNA]</scope>
    <source>
        <strain evidence="3">SN15 / ATCC MYA-4574 / FGSC 10173</strain>
    </source>
</reference>
<dbReference type="KEGG" id="pno:SNOG_14495"/>
<accession>Q0U0X7</accession>
<organism evidence="2 3">
    <name type="scientific">Phaeosphaeria nodorum (strain SN15 / ATCC MYA-4574 / FGSC 10173)</name>
    <name type="common">Glume blotch fungus</name>
    <name type="synonym">Parastagonospora nodorum</name>
    <dbReference type="NCBI Taxonomy" id="321614"/>
    <lineage>
        <taxon>Eukaryota</taxon>
        <taxon>Fungi</taxon>
        <taxon>Dikarya</taxon>
        <taxon>Ascomycota</taxon>
        <taxon>Pezizomycotina</taxon>
        <taxon>Dothideomycetes</taxon>
        <taxon>Pleosporomycetidae</taxon>
        <taxon>Pleosporales</taxon>
        <taxon>Pleosporineae</taxon>
        <taxon>Phaeosphaeriaceae</taxon>
        <taxon>Parastagonospora</taxon>
    </lineage>
</organism>
<dbReference type="InParanoid" id="Q0U0X7"/>
<dbReference type="Proteomes" id="UP000001055">
    <property type="component" value="Unassembled WGS sequence"/>
</dbReference>
<dbReference type="EMBL" id="CH445356">
    <property type="protein sequence ID" value="EAT78035.1"/>
    <property type="molecule type" value="Genomic_DNA"/>
</dbReference>
<feature type="region of interest" description="Disordered" evidence="1">
    <location>
        <begin position="45"/>
        <end position="64"/>
    </location>
</feature>
<evidence type="ECO:0000256" key="1">
    <source>
        <dbReference type="SAM" id="MobiDB-lite"/>
    </source>
</evidence>
<name>Q0U0X7_PHANO</name>